<dbReference type="InterPro" id="IPR018669">
    <property type="entry name" value="Toxin_HigB"/>
</dbReference>
<dbReference type="Proteomes" id="UP000682802">
    <property type="component" value="Chromosome 1"/>
</dbReference>
<gene>
    <name evidence="1" type="ORF">KM029_05860</name>
</gene>
<keyword evidence="2" id="KW-1185">Reference proteome</keyword>
<protein>
    <submittedName>
        <fullName evidence="1">Type II toxin-antitoxin system HigB family toxin</fullName>
    </submittedName>
</protein>
<dbReference type="RefSeq" id="WP_144072379.1">
    <property type="nucleotide sequence ID" value="NZ_CP076128.1"/>
</dbReference>
<evidence type="ECO:0000313" key="1">
    <source>
        <dbReference type="EMBL" id="QWG08461.1"/>
    </source>
</evidence>
<name>A0ABX8GXY0_9BACT</name>
<proteinExistence type="predicted"/>
<dbReference type="EMBL" id="CP076128">
    <property type="protein sequence ID" value="QWG08461.1"/>
    <property type="molecule type" value="Genomic_DNA"/>
</dbReference>
<accession>A0ABX8GXY0</accession>
<sequence>MRIISEKKIKSFKHFDQNHIVFKGFIKDLRKVEPNNFGELKQVFSDVDNVGNSRYVFNVKSFRIIGIVRFNIQTVFIRFIGTHAEYDTIRNIKEL</sequence>
<reference evidence="1 2" key="1">
    <citation type="submission" date="2021-05" db="EMBL/GenBank/DDBJ databases">
        <title>Comparative genomic studies on the polysaccharide-degrading batcterial strains of the Flammeovirga genus.</title>
        <authorList>
            <person name="Zewei F."/>
            <person name="Zheng Z."/>
            <person name="Yu L."/>
            <person name="Ruyue G."/>
            <person name="Yanhong M."/>
            <person name="Yuanyuan C."/>
            <person name="Jingyan G."/>
            <person name="Wenjun H."/>
        </authorList>
    </citation>
    <scope>NUCLEOTIDE SEQUENCE [LARGE SCALE GENOMIC DNA]</scope>
    <source>
        <strain evidence="1 2">YS10</strain>
    </source>
</reference>
<evidence type="ECO:0000313" key="2">
    <source>
        <dbReference type="Proteomes" id="UP000682802"/>
    </source>
</evidence>
<organism evidence="1 2">
    <name type="scientific">Flammeovirga kamogawensis</name>
    <dbReference type="NCBI Taxonomy" id="373891"/>
    <lineage>
        <taxon>Bacteria</taxon>
        <taxon>Pseudomonadati</taxon>
        <taxon>Bacteroidota</taxon>
        <taxon>Cytophagia</taxon>
        <taxon>Cytophagales</taxon>
        <taxon>Flammeovirgaceae</taxon>
        <taxon>Flammeovirga</taxon>
    </lineage>
</organism>
<dbReference type="Pfam" id="PF09907">
    <property type="entry name" value="HigB_toxin"/>
    <property type="match status" value="1"/>
</dbReference>